<feature type="compositionally biased region" description="Basic and acidic residues" evidence="1">
    <location>
        <begin position="199"/>
        <end position="232"/>
    </location>
</feature>
<comment type="caution">
    <text evidence="2">The sequence shown here is derived from an EMBL/GenBank/DDBJ whole genome shotgun (WGS) entry which is preliminary data.</text>
</comment>
<evidence type="ECO:0000256" key="1">
    <source>
        <dbReference type="SAM" id="MobiDB-lite"/>
    </source>
</evidence>
<feature type="compositionally biased region" description="Low complexity" evidence="1">
    <location>
        <begin position="531"/>
        <end position="550"/>
    </location>
</feature>
<feature type="compositionally biased region" description="Polar residues" evidence="1">
    <location>
        <begin position="994"/>
        <end position="1015"/>
    </location>
</feature>
<feature type="compositionally biased region" description="Basic residues" evidence="1">
    <location>
        <begin position="948"/>
        <end position="968"/>
    </location>
</feature>
<feature type="compositionally biased region" description="Basic and acidic residues" evidence="1">
    <location>
        <begin position="82"/>
        <end position="99"/>
    </location>
</feature>
<feature type="compositionally biased region" description="Low complexity" evidence="1">
    <location>
        <begin position="1075"/>
        <end position="1088"/>
    </location>
</feature>
<proteinExistence type="predicted"/>
<name>A0A4U0UHS7_9PEZI</name>
<feature type="compositionally biased region" description="Polar residues" evidence="1">
    <location>
        <begin position="609"/>
        <end position="625"/>
    </location>
</feature>
<feature type="compositionally biased region" description="Low complexity" evidence="1">
    <location>
        <begin position="233"/>
        <end position="250"/>
    </location>
</feature>
<protein>
    <submittedName>
        <fullName evidence="2">Uncharacterized protein</fullName>
    </submittedName>
</protein>
<feature type="compositionally biased region" description="Low complexity" evidence="1">
    <location>
        <begin position="1109"/>
        <end position="1128"/>
    </location>
</feature>
<feature type="compositionally biased region" description="Polar residues" evidence="1">
    <location>
        <begin position="463"/>
        <end position="473"/>
    </location>
</feature>
<feature type="compositionally biased region" description="Low complexity" evidence="1">
    <location>
        <begin position="1020"/>
        <end position="1040"/>
    </location>
</feature>
<feature type="region of interest" description="Disordered" evidence="1">
    <location>
        <begin position="1"/>
        <end position="109"/>
    </location>
</feature>
<feature type="region of interest" description="Disordered" evidence="1">
    <location>
        <begin position="116"/>
        <end position="135"/>
    </location>
</feature>
<organism evidence="2 3">
    <name type="scientific">Salinomyces thailandicus</name>
    <dbReference type="NCBI Taxonomy" id="706561"/>
    <lineage>
        <taxon>Eukaryota</taxon>
        <taxon>Fungi</taxon>
        <taxon>Dikarya</taxon>
        <taxon>Ascomycota</taxon>
        <taxon>Pezizomycotina</taxon>
        <taxon>Dothideomycetes</taxon>
        <taxon>Dothideomycetidae</taxon>
        <taxon>Mycosphaerellales</taxon>
        <taxon>Teratosphaeriaceae</taxon>
        <taxon>Salinomyces</taxon>
    </lineage>
</organism>
<feature type="compositionally biased region" description="Polar residues" evidence="1">
    <location>
        <begin position="437"/>
        <end position="455"/>
    </location>
</feature>
<dbReference type="Proteomes" id="UP000308549">
    <property type="component" value="Unassembled WGS sequence"/>
</dbReference>
<feature type="region of interest" description="Disordered" evidence="1">
    <location>
        <begin position="316"/>
        <end position="410"/>
    </location>
</feature>
<keyword evidence="3" id="KW-1185">Reference proteome</keyword>
<feature type="region of interest" description="Disordered" evidence="1">
    <location>
        <begin position="790"/>
        <end position="809"/>
    </location>
</feature>
<evidence type="ECO:0000313" key="3">
    <source>
        <dbReference type="Proteomes" id="UP000308549"/>
    </source>
</evidence>
<feature type="region of interest" description="Disordered" evidence="1">
    <location>
        <begin position="1074"/>
        <end position="1146"/>
    </location>
</feature>
<feature type="region of interest" description="Disordered" evidence="1">
    <location>
        <begin position="143"/>
        <end position="302"/>
    </location>
</feature>
<feature type="region of interest" description="Disordered" evidence="1">
    <location>
        <begin position="824"/>
        <end position="903"/>
    </location>
</feature>
<dbReference type="EMBL" id="NAJL01000001">
    <property type="protein sequence ID" value="TKA34115.1"/>
    <property type="molecule type" value="Genomic_DNA"/>
</dbReference>
<evidence type="ECO:0000313" key="2">
    <source>
        <dbReference type="EMBL" id="TKA34115.1"/>
    </source>
</evidence>
<feature type="compositionally biased region" description="Basic and acidic residues" evidence="1">
    <location>
        <begin position="592"/>
        <end position="604"/>
    </location>
</feature>
<feature type="compositionally biased region" description="Pro residues" evidence="1">
    <location>
        <begin position="346"/>
        <end position="355"/>
    </location>
</feature>
<feature type="region of interest" description="Disordered" evidence="1">
    <location>
        <begin position="936"/>
        <end position="1058"/>
    </location>
</feature>
<sequence>MRFRGRTASEKPVARTADTYVLPPLGDEGFSSQAAALLGTKPKSERRWTSRQTRQQSGGVESRSKDDQKSLGRLLHAPEALLDTRRSLVDGMPAHDRKGPGLQVWPNTERYNKSASDLLGADVTQPGQHPAVLPSKHSANAFHDFYDPSRHPLHVSQQTSDSAMRDMGLRKGSPMPTMRGPPNDDPTPRRRPLKSAMKKHSDSDRNHEGLSRLRTSSSEKEKEKEKRPRRLDLSQFFPQSRSSSQPLLSPTKLLRSPSAQSNNSGFFPPETVQVHLKRPSATGPFEMQKTLKPASSDSGLTLRPKVFEPDVFDHAKTNVRRPPKGIKNWFDGFDISSDEEEKEVKAPPPLPPPQMEPVELPANEALPSTFSPWAMQKENASKQPHLLPRSHQWGMKPESEQPVLHRKASVDPVTDNLLAIEAAKDRMQERMRVAGQRKNSVDATTINSALSSHAPSQKPPSRLATSRLASQSVLSLSDSDGDGDGKGKLPSIRASVDDASIMVGDASSVNVEKPAQPPRKLQTKRSMPRESTSTMQTNVTTQTNQTNQTSGSIPIRLTDSIPLPEHGPWSTQRQRPELLRPNTNDGAARALRRLEGQRESRSEPARSITKASSQTFDGSPTSEDSGSLPADAAHMMAVTEEEMILLEMMRNKRAMMQKNSFTEGYQQALKREQEQLARRRESARQAAMKYLRQKDGKGASKSQRNSRLTERVERIMEGAEPLPQLDEDIRRKYSALRKEDVDKALKLERFLTASEETPTVDCFPEPPSNLMPLDEKPPQRFELLLPHTYSPAHTPAESQASGSPVLGDEDIESHHDRIREFLASSTPTEEPASFFPAPPGPSSTARSRATPRKNSRRSILSPSPVAEEEAIPQIPSRNPRRPSESPRPQEAGEGRRRSISGRRLSSQIDFGPLMETASHSSAYPAPLRHTSSSSALLTHTNSNNHSVTHQKHHQHSKQQHQRQHHRHQNPCSSSSSSPPPLHPSFDFAPLDFGPQSTACPSLSTTLTGPSESQTHPGAPTTAATTTTTSAASDTDAASTSLYPSAAGTQQRPWTPDTDLASLTSSLKLQPSTHIQNNQHNQPQPQLQPSIRHSTNQKLQPPPTKPTNLRSSSSSSSMRSSSKSTSRSQSRVRERGVSTSTFASGVSEYSAGEDVLAAWADLGGGGTEALAWRRRGR</sequence>
<feature type="compositionally biased region" description="Basic residues" evidence="1">
    <location>
        <begin position="189"/>
        <end position="198"/>
    </location>
</feature>
<feature type="region of interest" description="Disordered" evidence="1">
    <location>
        <begin position="430"/>
        <end position="629"/>
    </location>
</feature>
<accession>A0A4U0UHS7</accession>
<gene>
    <name evidence="2" type="ORF">B0A50_00095</name>
</gene>
<reference evidence="2 3" key="1">
    <citation type="submission" date="2017-03" db="EMBL/GenBank/DDBJ databases">
        <title>Genomes of endolithic fungi from Antarctica.</title>
        <authorList>
            <person name="Coleine C."/>
            <person name="Masonjones S."/>
            <person name="Stajich J.E."/>
        </authorList>
    </citation>
    <scope>NUCLEOTIDE SEQUENCE [LARGE SCALE GENOMIC DNA]</scope>
    <source>
        <strain evidence="2 3">CCFEE 6315</strain>
    </source>
</reference>
<dbReference type="OrthoDB" id="5244050at2759"/>
<dbReference type="AlphaFoldDB" id="A0A4U0UHS7"/>